<gene>
    <name evidence="1" type="ORF">BEH84_05268</name>
</gene>
<dbReference type="GeneID" id="93301159"/>
<dbReference type="AlphaFoldDB" id="A0A1E3AGS5"/>
<reference evidence="1 2" key="1">
    <citation type="submission" date="2016-07" db="EMBL/GenBank/DDBJ databases">
        <title>Characterization of isolates of Eisenbergiella tayi derived from blood cultures, using whole genome sequencing.</title>
        <authorList>
            <person name="Burdz T."/>
            <person name="Wiebe D."/>
            <person name="Huynh C."/>
            <person name="Bernard K."/>
        </authorList>
    </citation>
    <scope>NUCLEOTIDE SEQUENCE [LARGE SCALE GENOMIC DNA]</scope>
    <source>
        <strain evidence="1 2">NML 120489</strain>
    </source>
</reference>
<accession>A0A1E3AGS5</accession>
<comment type="caution">
    <text evidence="1">The sequence shown here is derived from an EMBL/GenBank/DDBJ whole genome shotgun (WGS) entry which is preliminary data.</text>
</comment>
<dbReference type="EMBL" id="MCGI01000006">
    <property type="protein sequence ID" value="ODM07945.1"/>
    <property type="molecule type" value="Genomic_DNA"/>
</dbReference>
<evidence type="ECO:0000313" key="2">
    <source>
        <dbReference type="Proteomes" id="UP000095003"/>
    </source>
</evidence>
<dbReference type="Proteomes" id="UP000095003">
    <property type="component" value="Unassembled WGS sequence"/>
</dbReference>
<sequence>MILHSSCSNGTFYDTHLTVNDPACAVSLYSENTLYYSFQAPDPVSNARPKIKITASVGEASGNMFSSTDTTYGTMTCPCFDFRGISRNGNLLSYTLTLSEDKLAPADNASLTLEWSGIISTASEGICSVTVEISGFGNELDGKNTCYLYKSLAATEICYFTASPASACPGEPVTLEWKVINVNAGYILPGGYNIFAGGVQSSSSCVVPMPFDSNSFFLYASGSSQSVYKEVKVFTPSPVINLLLEGRSASWECHYASRYELAENGVYSKIEPADSRILRDDTTSIAIRCTGDPVSEEEIRLVLPGTNITFNKYIHGYSNHKVIGISWKIPDGRMAVVKIWDTACYTVSSLPEGNWEYAYDSKINVTAELIIDPGTPQSLDFRL</sequence>
<name>A0A1E3AGS5_9FIRM</name>
<dbReference type="RefSeq" id="WP_044970892.1">
    <property type="nucleotide sequence ID" value="NZ_DBFYTC010000108.1"/>
</dbReference>
<protein>
    <submittedName>
        <fullName evidence="1">Uncharacterized protein</fullName>
    </submittedName>
</protein>
<evidence type="ECO:0000313" key="1">
    <source>
        <dbReference type="EMBL" id="ODM07945.1"/>
    </source>
</evidence>
<proteinExistence type="predicted"/>
<organism evidence="1 2">
    <name type="scientific">Eisenbergiella tayi</name>
    <dbReference type="NCBI Taxonomy" id="1432052"/>
    <lineage>
        <taxon>Bacteria</taxon>
        <taxon>Bacillati</taxon>
        <taxon>Bacillota</taxon>
        <taxon>Clostridia</taxon>
        <taxon>Lachnospirales</taxon>
        <taxon>Lachnospiraceae</taxon>
        <taxon>Eisenbergiella</taxon>
    </lineage>
</organism>